<feature type="domain" description="UDP-glucose/GDP-mannose dehydrogenase C-terminal" evidence="5">
    <location>
        <begin position="315"/>
        <end position="417"/>
    </location>
</feature>
<dbReference type="SMART" id="SM00984">
    <property type="entry name" value="UDPG_MGDP_dh_C"/>
    <property type="match status" value="1"/>
</dbReference>
<dbReference type="InterPro" id="IPR017476">
    <property type="entry name" value="UDP-Glc/GDP-Man"/>
</dbReference>
<keyword evidence="2" id="KW-0560">Oxidoreductase</keyword>
<sequence length="430" mass="46992">MEENKIAVIGLGYVGLPLAVELAKHYEVVGFDLNQEKIKAYRDGIDVTGEVGGTALKETRARLTSDEKALKGCNFFIVTVPTPLHPDRTPNLEPVKSAFRTVGKHLSKGAIVVLESTVYPGTTEEIGVPILEETSGLTLGDGFKVGYSPERINPGDKVHTLSTIIKIVSASDKAGLKRVGDVYRSVVKAGVYEAPSIRVAEAAKVIENAQRDVNIAFMNELSVIFNRMGIDTAEVLKAAGTKWNFLHFSPGLVGGHCIGVDPHYLIYKAELLGLAPLVVPAGRAVNEGVAKFVADQMVRELLRVHGSIGTDTRVGILGFTFKENSPDSRNTKVADLVRELKRYGFEVVIHDPIADPEAVRREYGFELAEKDSLRNLDAVVIAVGHDAFRGTGFVPEIRSMLKDGRRMVFDLKTLYPKEAFRKIGLEVWSL</sequence>
<evidence type="ECO:0000259" key="5">
    <source>
        <dbReference type="SMART" id="SM00984"/>
    </source>
</evidence>
<dbReference type="PIRSF" id="PIRSF000124">
    <property type="entry name" value="UDPglc_GDPman_dh"/>
    <property type="match status" value="1"/>
</dbReference>
<dbReference type="InterPro" id="IPR001732">
    <property type="entry name" value="UDP-Glc/GDP-Man_DH_N"/>
</dbReference>
<dbReference type="PANTHER" id="PTHR43491">
    <property type="entry name" value="UDP-N-ACETYL-D-MANNOSAMINE DEHYDROGENASE"/>
    <property type="match status" value="1"/>
</dbReference>
<dbReference type="EMBL" id="LQNT01000009">
    <property type="protein sequence ID" value="KZE38715.1"/>
    <property type="molecule type" value="Genomic_DNA"/>
</dbReference>
<name>A0A165H423_9BACL</name>
<dbReference type="PANTHER" id="PTHR43491:SF2">
    <property type="entry name" value="UDP-N-ACETYL-D-MANNOSAMINE DEHYDROGENASE"/>
    <property type="match status" value="1"/>
</dbReference>
<dbReference type="GO" id="GO:0051287">
    <property type="term" value="F:NAD binding"/>
    <property type="evidence" value="ECO:0007669"/>
    <property type="project" value="InterPro"/>
</dbReference>
<dbReference type="SUPFAM" id="SSF51735">
    <property type="entry name" value="NAD(P)-binding Rossmann-fold domains"/>
    <property type="match status" value="1"/>
</dbReference>
<dbReference type="SUPFAM" id="SSF48179">
    <property type="entry name" value="6-phosphogluconate dehydrogenase C-terminal domain-like"/>
    <property type="match status" value="1"/>
</dbReference>
<dbReference type="PIRSF" id="PIRSF500136">
    <property type="entry name" value="UDP_ManNAc_DH"/>
    <property type="match status" value="1"/>
</dbReference>
<dbReference type="InterPro" id="IPR014026">
    <property type="entry name" value="UDP-Glc/GDP-Man_DH_dimer"/>
</dbReference>
<evidence type="ECO:0000256" key="4">
    <source>
        <dbReference type="PIRNR" id="PIRNR000124"/>
    </source>
</evidence>
<dbReference type="OrthoDB" id="9803238at2"/>
<dbReference type="NCBIfam" id="TIGR03026">
    <property type="entry name" value="NDP-sugDHase"/>
    <property type="match status" value="1"/>
</dbReference>
<gene>
    <name evidence="6" type="ORF">AV656_07375</name>
</gene>
<dbReference type="GO" id="GO:0016628">
    <property type="term" value="F:oxidoreductase activity, acting on the CH-CH group of donors, NAD or NADP as acceptor"/>
    <property type="evidence" value="ECO:0007669"/>
    <property type="project" value="InterPro"/>
</dbReference>
<comment type="caution">
    <text evidence="6">The sequence shown here is derived from an EMBL/GenBank/DDBJ whole genome shotgun (WGS) entry which is preliminary data.</text>
</comment>
<dbReference type="InterPro" id="IPR028359">
    <property type="entry name" value="UDP_ManNAc/GlcNAc_DH"/>
</dbReference>
<evidence type="ECO:0000256" key="1">
    <source>
        <dbReference type="ARBA" id="ARBA00006601"/>
    </source>
</evidence>
<dbReference type="Pfam" id="PF00984">
    <property type="entry name" value="UDPG_MGDP_dh"/>
    <property type="match status" value="1"/>
</dbReference>
<dbReference type="InterPro" id="IPR036291">
    <property type="entry name" value="NAD(P)-bd_dom_sf"/>
</dbReference>
<dbReference type="Gene3D" id="3.40.50.720">
    <property type="entry name" value="NAD(P)-binding Rossmann-like Domain"/>
    <property type="match status" value="2"/>
</dbReference>
<evidence type="ECO:0000313" key="7">
    <source>
        <dbReference type="Proteomes" id="UP000076490"/>
    </source>
</evidence>
<dbReference type="SUPFAM" id="SSF52413">
    <property type="entry name" value="UDP-glucose/GDP-mannose dehydrogenase C-terminal domain"/>
    <property type="match status" value="1"/>
</dbReference>
<dbReference type="AlphaFoldDB" id="A0A165H423"/>
<dbReference type="Proteomes" id="UP000076490">
    <property type="component" value="Unassembled WGS sequence"/>
</dbReference>
<accession>A0A165H423</accession>
<reference evidence="6 7" key="1">
    <citation type="submission" date="2016-01" db="EMBL/GenBank/DDBJ databases">
        <title>Whole genome sequencing of Bhargavaea cecembensis T14.</title>
        <authorList>
            <person name="Hong K.W."/>
        </authorList>
    </citation>
    <scope>NUCLEOTIDE SEQUENCE [LARGE SCALE GENOMIC DNA]</scope>
    <source>
        <strain evidence="6 7">T14</strain>
    </source>
</reference>
<dbReference type="GO" id="GO:0000271">
    <property type="term" value="P:polysaccharide biosynthetic process"/>
    <property type="evidence" value="ECO:0007669"/>
    <property type="project" value="InterPro"/>
</dbReference>
<dbReference type="Pfam" id="PF03720">
    <property type="entry name" value="UDPG_MGDP_dh_C"/>
    <property type="match status" value="1"/>
</dbReference>
<keyword evidence="3" id="KW-0520">NAD</keyword>
<evidence type="ECO:0000256" key="3">
    <source>
        <dbReference type="ARBA" id="ARBA00023027"/>
    </source>
</evidence>
<comment type="similarity">
    <text evidence="1 4">Belongs to the UDP-glucose/GDP-mannose dehydrogenase family.</text>
</comment>
<organism evidence="6 7">
    <name type="scientific">Bhargavaea cecembensis</name>
    <dbReference type="NCBI Taxonomy" id="394098"/>
    <lineage>
        <taxon>Bacteria</taxon>
        <taxon>Bacillati</taxon>
        <taxon>Bacillota</taxon>
        <taxon>Bacilli</taxon>
        <taxon>Bacillales</taxon>
        <taxon>Caryophanaceae</taxon>
        <taxon>Bhargavaea</taxon>
    </lineage>
</organism>
<dbReference type="InterPro" id="IPR036220">
    <property type="entry name" value="UDP-Glc/GDP-Man_DH_C_sf"/>
</dbReference>
<protein>
    <submittedName>
        <fullName evidence="6">UDP-N-acetyl-D-galactosamine dehydrogenase</fullName>
    </submittedName>
</protein>
<evidence type="ECO:0000256" key="2">
    <source>
        <dbReference type="ARBA" id="ARBA00023002"/>
    </source>
</evidence>
<dbReference type="Pfam" id="PF03721">
    <property type="entry name" value="UDPG_MGDP_dh_N"/>
    <property type="match status" value="1"/>
</dbReference>
<dbReference type="InterPro" id="IPR014027">
    <property type="entry name" value="UDP-Glc/GDP-Man_DH_C"/>
</dbReference>
<dbReference type="GO" id="GO:0016616">
    <property type="term" value="F:oxidoreductase activity, acting on the CH-OH group of donors, NAD or NADP as acceptor"/>
    <property type="evidence" value="ECO:0007669"/>
    <property type="project" value="InterPro"/>
</dbReference>
<dbReference type="InterPro" id="IPR008927">
    <property type="entry name" value="6-PGluconate_DH-like_C_sf"/>
</dbReference>
<evidence type="ECO:0000313" key="6">
    <source>
        <dbReference type="EMBL" id="KZE38715.1"/>
    </source>
</evidence>
<dbReference type="RefSeq" id="WP_063180526.1">
    <property type="nucleotide sequence ID" value="NZ_LQNT01000009.1"/>
</dbReference>
<proteinExistence type="inferred from homology"/>